<evidence type="ECO:0000256" key="1">
    <source>
        <dbReference type="SAM" id="Phobius"/>
    </source>
</evidence>
<name>A0ABT5J583_RHOTP</name>
<evidence type="ECO:0000313" key="2">
    <source>
        <dbReference type="EMBL" id="MDC7784813.1"/>
    </source>
</evidence>
<keyword evidence="1" id="KW-0812">Transmembrane</keyword>
<sequence>MSLFLLKEAAKASVLLAIWIVVWCLSDGDRLATQAAVNTGLWCAVAAAVAGLALAASAVLLAAATSVKAEGRAR</sequence>
<feature type="transmembrane region" description="Helical" evidence="1">
    <location>
        <begin position="44"/>
        <end position="64"/>
    </location>
</feature>
<gene>
    <name evidence="2" type="ORF">PQJ73_03875</name>
</gene>
<dbReference type="Proteomes" id="UP001165652">
    <property type="component" value="Unassembled WGS sequence"/>
</dbReference>
<reference evidence="2" key="1">
    <citation type="journal article" date="2023" name="Microbiol Resour">
        <title>Genome Sequences of Rhodoplanes serenus and Two Thermotolerant Strains, Rhodoplanes tepidamans and 'Rhodoplanes cryptolactis,' Further Refine the Genus.</title>
        <authorList>
            <person name="Rayyan A.A."/>
            <person name="Kyndt J.A."/>
        </authorList>
    </citation>
    <scope>NUCLEOTIDE SEQUENCE</scope>
    <source>
        <strain evidence="2">DSM 9987</strain>
    </source>
</reference>
<keyword evidence="1" id="KW-1133">Transmembrane helix</keyword>
<organism evidence="2 3">
    <name type="scientific">Rhodoplanes tepidamans</name>
    <name type="common">Rhodoplanes cryptolactis</name>
    <dbReference type="NCBI Taxonomy" id="200616"/>
    <lineage>
        <taxon>Bacteria</taxon>
        <taxon>Pseudomonadati</taxon>
        <taxon>Pseudomonadota</taxon>
        <taxon>Alphaproteobacteria</taxon>
        <taxon>Hyphomicrobiales</taxon>
        <taxon>Nitrobacteraceae</taxon>
        <taxon>Rhodoplanes</taxon>
    </lineage>
</organism>
<protein>
    <submittedName>
        <fullName evidence="2">Uncharacterized protein</fullName>
    </submittedName>
</protein>
<keyword evidence="3" id="KW-1185">Reference proteome</keyword>
<comment type="caution">
    <text evidence="2">The sequence shown here is derived from an EMBL/GenBank/DDBJ whole genome shotgun (WGS) entry which is preliminary data.</text>
</comment>
<reference evidence="2" key="2">
    <citation type="submission" date="2023-02" db="EMBL/GenBank/DDBJ databases">
        <authorList>
            <person name="Rayyan A."/>
            <person name="Meyer T."/>
            <person name="Kyndt J.A."/>
        </authorList>
    </citation>
    <scope>NUCLEOTIDE SEQUENCE</scope>
    <source>
        <strain evidence="2">DSM 9987</strain>
    </source>
</reference>
<evidence type="ECO:0000313" key="3">
    <source>
        <dbReference type="Proteomes" id="UP001165652"/>
    </source>
</evidence>
<proteinExistence type="predicted"/>
<dbReference type="RefSeq" id="WP_272775659.1">
    <property type="nucleotide sequence ID" value="NZ_JAQQLI010000003.1"/>
</dbReference>
<dbReference type="EMBL" id="JAQQLI010000003">
    <property type="protein sequence ID" value="MDC7784813.1"/>
    <property type="molecule type" value="Genomic_DNA"/>
</dbReference>
<keyword evidence="1" id="KW-0472">Membrane</keyword>
<accession>A0ABT5J583</accession>